<keyword evidence="6" id="KW-0508">mRNA splicing</keyword>
<evidence type="ECO:0000256" key="7">
    <source>
        <dbReference type="ARBA" id="ARBA00023242"/>
    </source>
</evidence>
<name>A0A1X0NTY4_9TRYP</name>
<dbReference type="RefSeq" id="XP_028882009.1">
    <property type="nucleotide sequence ID" value="XM_029026685.1"/>
</dbReference>
<dbReference type="EMBL" id="NBCO01000019">
    <property type="protein sequence ID" value="ORC87943.1"/>
    <property type="molecule type" value="Genomic_DNA"/>
</dbReference>
<reference evidence="10 11" key="1">
    <citation type="submission" date="2017-03" db="EMBL/GenBank/DDBJ databases">
        <title>An alternative strategy for trypanosome survival in the mammalian bloodstream revealed through genome and transcriptome analysis of the ubiquitous bovine parasite Trypanosoma (Megatrypanum) theileri.</title>
        <authorList>
            <person name="Kelly S."/>
            <person name="Ivens A."/>
            <person name="Mott A."/>
            <person name="O'Neill E."/>
            <person name="Emms D."/>
            <person name="Macleod O."/>
            <person name="Voorheis P."/>
            <person name="Matthews J."/>
            <person name="Matthews K."/>
            <person name="Carrington M."/>
        </authorList>
    </citation>
    <scope>NUCLEOTIDE SEQUENCE [LARGE SCALE GENOMIC DNA]</scope>
    <source>
        <strain evidence="10">Edinburgh</strain>
    </source>
</reference>
<keyword evidence="5" id="KW-0747">Spliceosome</keyword>
<evidence type="ECO:0000313" key="10">
    <source>
        <dbReference type="EMBL" id="ORC87943.1"/>
    </source>
</evidence>
<protein>
    <recommendedName>
        <fullName evidence="3">Pre-mRNA-splicing factor 18</fullName>
    </recommendedName>
</protein>
<evidence type="ECO:0000256" key="2">
    <source>
        <dbReference type="ARBA" id="ARBA00008137"/>
    </source>
</evidence>
<dbReference type="GeneID" id="39986465"/>
<feature type="region of interest" description="Disordered" evidence="8">
    <location>
        <begin position="54"/>
        <end position="108"/>
    </location>
</feature>
<evidence type="ECO:0000256" key="5">
    <source>
        <dbReference type="ARBA" id="ARBA00022728"/>
    </source>
</evidence>
<dbReference type="VEuPathDB" id="TriTrypDB:TM35_000191870"/>
<evidence type="ECO:0000259" key="9">
    <source>
        <dbReference type="Pfam" id="PF02840"/>
    </source>
</evidence>
<dbReference type="Proteomes" id="UP000192257">
    <property type="component" value="Unassembled WGS sequence"/>
</dbReference>
<comment type="caution">
    <text evidence="10">The sequence shown here is derived from an EMBL/GenBank/DDBJ whole genome shotgun (WGS) entry which is preliminary data.</text>
</comment>
<sequence length="425" mass="48751">MSFAGLQKRLQKKATVTETPMTVLKNAETPSVPLSKSNLTTSTNSIYDISLQEVQANHPDRKRQRSPTNETPPVPNNAPTEGESPGKRPPLNSSPSRETQSKKLSEAEFMARRQLEEEVVSRSVEYMSRIVNTPSSSNNTSDDKHKLQAQRVSGLPLPLCDFLQLRLQDTSHTTAVSLVSCEEEEYDLLSTLKSSMDNFHEYSEVMLPELEPLITILRTFWIALCWHWLGALRGNGANTERGGGWSYNVYLLSRHALPDVVRHTRGREVALALEAWREAYRVRQNVLDFLAYAFHDVEELLQFRSNSNRKSDEVSRIIPVKVVDSLFQMVQHLRRREFSACRQIYVDLTMGTANWKLGLFSGGEVHMRRSMERIERRRIEHILHNERAVQLLHALRELMDFIQQNEASLSPHSFFDHEKKKEAMG</sequence>
<dbReference type="GO" id="GO:0000350">
    <property type="term" value="P:generation of catalytic spliceosome for second transesterification step"/>
    <property type="evidence" value="ECO:0007669"/>
    <property type="project" value="TreeGrafter"/>
</dbReference>
<dbReference type="GO" id="GO:0005682">
    <property type="term" value="C:U5 snRNP"/>
    <property type="evidence" value="ECO:0007669"/>
    <property type="project" value="TreeGrafter"/>
</dbReference>
<accession>A0A1X0NTY4</accession>
<dbReference type="OrthoDB" id="10261918at2759"/>
<dbReference type="SUPFAM" id="SSF47938">
    <property type="entry name" value="Functional domain of the splicing factor Prp18"/>
    <property type="match status" value="1"/>
</dbReference>
<dbReference type="InterPro" id="IPR004098">
    <property type="entry name" value="Prp18"/>
</dbReference>
<dbReference type="Pfam" id="PF02840">
    <property type="entry name" value="Prp18"/>
    <property type="match status" value="1"/>
</dbReference>
<keyword evidence="11" id="KW-1185">Reference proteome</keyword>
<evidence type="ECO:0000256" key="3">
    <source>
        <dbReference type="ARBA" id="ARBA00018242"/>
    </source>
</evidence>
<evidence type="ECO:0000313" key="11">
    <source>
        <dbReference type="Proteomes" id="UP000192257"/>
    </source>
</evidence>
<organism evidence="10 11">
    <name type="scientific">Trypanosoma theileri</name>
    <dbReference type="NCBI Taxonomy" id="67003"/>
    <lineage>
        <taxon>Eukaryota</taxon>
        <taxon>Discoba</taxon>
        <taxon>Euglenozoa</taxon>
        <taxon>Kinetoplastea</taxon>
        <taxon>Metakinetoplastina</taxon>
        <taxon>Trypanosomatida</taxon>
        <taxon>Trypanosomatidae</taxon>
        <taxon>Trypanosoma</taxon>
    </lineage>
</organism>
<feature type="compositionally biased region" description="Basic and acidic residues" evidence="8">
    <location>
        <begin position="99"/>
        <end position="108"/>
    </location>
</feature>
<proteinExistence type="inferred from homology"/>
<dbReference type="InterPro" id="IPR039979">
    <property type="entry name" value="PRPF18"/>
</dbReference>
<evidence type="ECO:0000256" key="1">
    <source>
        <dbReference type="ARBA" id="ARBA00004123"/>
    </source>
</evidence>
<evidence type="ECO:0000256" key="8">
    <source>
        <dbReference type="SAM" id="MobiDB-lite"/>
    </source>
</evidence>
<keyword evidence="4" id="KW-0507">mRNA processing</keyword>
<evidence type="ECO:0000256" key="6">
    <source>
        <dbReference type="ARBA" id="ARBA00023187"/>
    </source>
</evidence>
<dbReference type="PANTHER" id="PTHR13007:SF19">
    <property type="entry name" value="PRE-MRNA-SPLICING FACTOR 18"/>
    <property type="match status" value="1"/>
</dbReference>
<dbReference type="Gene3D" id="1.20.940.10">
    <property type="entry name" value="Functional domain of the splicing factor Prp18"/>
    <property type="match status" value="1"/>
</dbReference>
<feature type="domain" description="Prp18" evidence="9">
    <location>
        <begin position="317"/>
        <end position="405"/>
    </location>
</feature>
<keyword evidence="7" id="KW-0539">Nucleus</keyword>
<comment type="similarity">
    <text evidence="2">Belongs to the PRP18 family.</text>
</comment>
<gene>
    <name evidence="10" type="ORF">TM35_000191870</name>
</gene>
<dbReference type="PANTHER" id="PTHR13007">
    <property type="entry name" value="PRE-MRNA SPLICING FACTOR-RELATED"/>
    <property type="match status" value="1"/>
</dbReference>
<dbReference type="AlphaFoldDB" id="A0A1X0NTY4"/>
<evidence type="ECO:0000256" key="4">
    <source>
        <dbReference type="ARBA" id="ARBA00022664"/>
    </source>
</evidence>
<dbReference type="GO" id="GO:0046540">
    <property type="term" value="C:U4/U6 x U5 tri-snRNP complex"/>
    <property type="evidence" value="ECO:0007669"/>
    <property type="project" value="TreeGrafter"/>
</dbReference>
<comment type="subcellular location">
    <subcellularLocation>
        <location evidence="1">Nucleus</location>
    </subcellularLocation>
</comment>
<dbReference type="GO" id="GO:0071021">
    <property type="term" value="C:U2-type post-spliceosomal complex"/>
    <property type="evidence" value="ECO:0007669"/>
    <property type="project" value="TreeGrafter"/>
</dbReference>
<feature type="region of interest" description="Disordered" evidence="8">
    <location>
        <begin position="1"/>
        <end position="40"/>
    </location>
</feature>
<dbReference type="STRING" id="67003.A0A1X0NTY4"/>